<evidence type="ECO:0000256" key="10">
    <source>
        <dbReference type="ARBA" id="ARBA00023270"/>
    </source>
</evidence>
<dbReference type="InterPro" id="IPR013785">
    <property type="entry name" value="Aldolase_TIM"/>
</dbReference>
<evidence type="ECO:0000313" key="17">
    <source>
        <dbReference type="Proteomes" id="UP000019591"/>
    </source>
</evidence>
<gene>
    <name evidence="12 16" type="primary">dapA</name>
    <name evidence="16" type="ORF">EAL2_c15910</name>
</gene>
<comment type="function">
    <text evidence="1 12">Catalyzes the condensation of (S)-aspartate-beta-semialdehyde [(S)-ASA] and pyruvate to 4-hydroxy-tetrahydrodipicolinate (HTPA).</text>
</comment>
<feature type="site" description="Part of a proton relay during catalysis" evidence="12">
    <location>
        <position position="44"/>
    </location>
</feature>
<evidence type="ECO:0000256" key="12">
    <source>
        <dbReference type="HAMAP-Rule" id="MF_00418"/>
    </source>
</evidence>
<proteinExistence type="inferred from homology"/>
<dbReference type="InterPro" id="IPR005263">
    <property type="entry name" value="DapA"/>
</dbReference>
<dbReference type="GO" id="GO:0009089">
    <property type="term" value="P:lysine biosynthetic process via diaminopimelate"/>
    <property type="evidence" value="ECO:0007669"/>
    <property type="project" value="UniProtKB-UniRule"/>
</dbReference>
<dbReference type="PRINTS" id="PR00146">
    <property type="entry name" value="DHPICSNTHASE"/>
</dbReference>
<evidence type="ECO:0000256" key="8">
    <source>
        <dbReference type="ARBA" id="ARBA00023154"/>
    </source>
</evidence>
<feature type="site" description="Part of a proton relay during catalysis" evidence="12">
    <location>
        <position position="107"/>
    </location>
</feature>
<dbReference type="SMART" id="SM01130">
    <property type="entry name" value="DHDPS"/>
    <property type="match status" value="1"/>
</dbReference>
<dbReference type="GO" id="GO:0008840">
    <property type="term" value="F:4-hydroxy-tetrahydrodipicolinate synthase activity"/>
    <property type="evidence" value="ECO:0007669"/>
    <property type="project" value="UniProtKB-UniRule"/>
</dbReference>
<dbReference type="STRING" id="1286171.EAL2_c15910"/>
<dbReference type="Proteomes" id="UP000019591">
    <property type="component" value="Chromosome"/>
</dbReference>
<sequence>MIFKGCGVAIVTPFKDGKVDFKKLEELVEWHIEEGTDAIIVAGTTGEASTMTDEEQLAAVKCVVDKVAKRVPVIAGAGSNDTPHAIKLCQESEKLGADALLLVTPYYNKATQLGLIKHYTMIANSVKIPIILYNVPGRTSVNIQPETAVELAKVENIVAIKEASGDISQIAKLASIVPEGFDIYSGNDDQVLPILSLGGIGVISVVANICPKDTHDMVVKYLEGDLKTAMKLQLGMKALIDALFIEVNPIPVKTAMNIMGWDVGDLRMPLCEMSPSNIEVLKKELVNYGLLK</sequence>
<dbReference type="EMBL" id="CP007452">
    <property type="protein sequence ID" value="AHM56886.1"/>
    <property type="molecule type" value="Genomic_DNA"/>
</dbReference>
<dbReference type="eggNOG" id="COG0329">
    <property type="taxonomic scope" value="Bacteria"/>
</dbReference>
<dbReference type="InterPro" id="IPR002220">
    <property type="entry name" value="DapA-like"/>
</dbReference>
<evidence type="ECO:0000256" key="9">
    <source>
        <dbReference type="ARBA" id="ARBA00023239"/>
    </source>
</evidence>
<comment type="similarity">
    <text evidence="3 12 13">Belongs to the DapA family.</text>
</comment>
<dbReference type="GO" id="GO:0019877">
    <property type="term" value="P:diaminopimelate biosynthetic process"/>
    <property type="evidence" value="ECO:0007669"/>
    <property type="project" value="UniProtKB-UniRule"/>
</dbReference>
<evidence type="ECO:0000256" key="3">
    <source>
        <dbReference type="ARBA" id="ARBA00007592"/>
    </source>
</evidence>
<dbReference type="KEGG" id="eac:EAL2_c15910"/>
<keyword evidence="10 12" id="KW-0704">Schiff base</keyword>
<comment type="catalytic activity">
    <reaction evidence="11 12">
        <text>L-aspartate 4-semialdehyde + pyruvate = (2S,4S)-4-hydroxy-2,3,4,5-tetrahydrodipicolinate + H2O + H(+)</text>
        <dbReference type="Rhea" id="RHEA:34171"/>
        <dbReference type="ChEBI" id="CHEBI:15361"/>
        <dbReference type="ChEBI" id="CHEBI:15377"/>
        <dbReference type="ChEBI" id="CHEBI:15378"/>
        <dbReference type="ChEBI" id="CHEBI:67139"/>
        <dbReference type="ChEBI" id="CHEBI:537519"/>
        <dbReference type="EC" id="4.3.3.7"/>
    </reaction>
</comment>
<dbReference type="CDD" id="cd00950">
    <property type="entry name" value="DHDPS"/>
    <property type="match status" value="1"/>
</dbReference>
<keyword evidence="8 12" id="KW-0457">Lysine biosynthesis</keyword>
<dbReference type="SUPFAM" id="SSF51569">
    <property type="entry name" value="Aldolase"/>
    <property type="match status" value="1"/>
</dbReference>
<feature type="active site" description="Proton donor/acceptor" evidence="12 14">
    <location>
        <position position="133"/>
    </location>
</feature>
<evidence type="ECO:0000313" key="16">
    <source>
        <dbReference type="EMBL" id="AHM56886.1"/>
    </source>
</evidence>
<feature type="active site" description="Schiff-base intermediate with substrate" evidence="12 14">
    <location>
        <position position="161"/>
    </location>
</feature>
<comment type="subcellular location">
    <subcellularLocation>
        <location evidence="12">Cytoplasm</location>
    </subcellularLocation>
</comment>
<dbReference type="NCBIfam" id="TIGR00674">
    <property type="entry name" value="dapA"/>
    <property type="match status" value="1"/>
</dbReference>
<keyword evidence="6 12" id="KW-0028">Amino-acid biosynthesis</keyword>
<reference evidence="16 17" key="1">
    <citation type="journal article" date="2014" name="Genome Announc.">
        <title>Complete Genome Sequence of Amino Acid-Utilizing Eubacterium acidaminophilum al-2 (DSM 3953).</title>
        <authorList>
            <person name="Poehlein A."/>
            <person name="Andreesen J.R."/>
            <person name="Daniel R."/>
        </authorList>
    </citation>
    <scope>NUCLEOTIDE SEQUENCE [LARGE SCALE GENOMIC DNA]</scope>
    <source>
        <strain evidence="16 17">DSM 3953</strain>
    </source>
</reference>
<comment type="caution">
    <text evidence="12">Was originally thought to be a dihydrodipicolinate synthase (DHDPS), catalyzing the condensation of (S)-aspartate-beta-semialdehyde [(S)-ASA] and pyruvate to dihydrodipicolinate (DHDP). However, it was shown in E.coli that the product of the enzymatic reaction is not dihydrodipicolinate but in fact (4S)-4-hydroxy-2,3,4,5-tetrahydro-(2S)-dipicolinic acid (HTPA), and that the consecutive dehydration reaction leading to DHDP is not spontaneous but catalyzed by DapB.</text>
</comment>
<dbReference type="HAMAP" id="MF_00418">
    <property type="entry name" value="DapA"/>
    <property type="match status" value="1"/>
</dbReference>
<dbReference type="PROSITE" id="PS00665">
    <property type="entry name" value="DHDPS_1"/>
    <property type="match status" value="1"/>
</dbReference>
<keyword evidence="17" id="KW-1185">Reference proteome</keyword>
<dbReference type="EC" id="4.3.3.7" evidence="4 12"/>
<dbReference type="PIRSF" id="PIRSF001365">
    <property type="entry name" value="DHDPS"/>
    <property type="match status" value="1"/>
</dbReference>
<dbReference type="AlphaFoldDB" id="W8U7M7"/>
<evidence type="ECO:0000256" key="14">
    <source>
        <dbReference type="PIRSR" id="PIRSR001365-1"/>
    </source>
</evidence>
<evidence type="ECO:0000256" key="4">
    <source>
        <dbReference type="ARBA" id="ARBA00012086"/>
    </source>
</evidence>
<evidence type="ECO:0000256" key="15">
    <source>
        <dbReference type="PIRSR" id="PIRSR001365-2"/>
    </source>
</evidence>
<dbReference type="RefSeq" id="WP_025435864.1">
    <property type="nucleotide sequence ID" value="NZ_CP007452.1"/>
</dbReference>
<organism evidence="16 17">
    <name type="scientific">Peptoclostridium acidaminophilum DSM 3953</name>
    <dbReference type="NCBI Taxonomy" id="1286171"/>
    <lineage>
        <taxon>Bacteria</taxon>
        <taxon>Bacillati</taxon>
        <taxon>Bacillota</taxon>
        <taxon>Clostridia</taxon>
        <taxon>Peptostreptococcales</taxon>
        <taxon>Peptoclostridiaceae</taxon>
        <taxon>Peptoclostridium</taxon>
    </lineage>
</organism>
<dbReference type="PANTHER" id="PTHR12128:SF66">
    <property type="entry name" value="4-HYDROXY-2-OXOGLUTARATE ALDOLASE, MITOCHONDRIAL"/>
    <property type="match status" value="1"/>
</dbReference>
<evidence type="ECO:0000256" key="13">
    <source>
        <dbReference type="PIRNR" id="PIRNR001365"/>
    </source>
</evidence>
<dbReference type="UniPathway" id="UPA00034">
    <property type="reaction ID" value="UER00017"/>
</dbReference>
<evidence type="ECO:0000256" key="1">
    <source>
        <dbReference type="ARBA" id="ARBA00003294"/>
    </source>
</evidence>
<keyword evidence="9 12" id="KW-0456">Lyase</keyword>
<name>W8U7M7_PEPAC</name>
<dbReference type="InterPro" id="IPR020625">
    <property type="entry name" value="Schiff_base-form_aldolases_AS"/>
</dbReference>
<feature type="binding site" evidence="12 15">
    <location>
        <position position="45"/>
    </location>
    <ligand>
        <name>pyruvate</name>
        <dbReference type="ChEBI" id="CHEBI:15361"/>
    </ligand>
</feature>
<dbReference type="PROSITE" id="PS00666">
    <property type="entry name" value="DHDPS_2"/>
    <property type="match status" value="1"/>
</dbReference>
<dbReference type="OrthoDB" id="9782828at2"/>
<keyword evidence="5 12" id="KW-0963">Cytoplasm</keyword>
<dbReference type="GO" id="GO:0005829">
    <property type="term" value="C:cytosol"/>
    <property type="evidence" value="ECO:0007669"/>
    <property type="project" value="TreeGrafter"/>
</dbReference>
<dbReference type="Gene3D" id="3.20.20.70">
    <property type="entry name" value="Aldolase class I"/>
    <property type="match status" value="1"/>
</dbReference>
<dbReference type="InterPro" id="IPR020624">
    <property type="entry name" value="Schiff_base-form_aldolases_CS"/>
</dbReference>
<comment type="pathway">
    <text evidence="2 12">Amino-acid biosynthesis; L-lysine biosynthesis via DAP pathway; (S)-tetrahydrodipicolinate from L-aspartate: step 3/4.</text>
</comment>
<dbReference type="Pfam" id="PF00701">
    <property type="entry name" value="DHDPS"/>
    <property type="match status" value="1"/>
</dbReference>
<dbReference type="PATRIC" id="fig|1286171.3.peg.1542"/>
<comment type="subunit">
    <text evidence="12">Homotetramer; dimer of dimers.</text>
</comment>
<accession>W8U7M7</accession>
<dbReference type="HOGENOM" id="CLU_049343_7_1_9"/>
<evidence type="ECO:0000256" key="2">
    <source>
        <dbReference type="ARBA" id="ARBA00005120"/>
    </source>
</evidence>
<evidence type="ECO:0000256" key="6">
    <source>
        <dbReference type="ARBA" id="ARBA00022605"/>
    </source>
</evidence>
<feature type="binding site" evidence="12 15">
    <location>
        <position position="203"/>
    </location>
    <ligand>
        <name>pyruvate</name>
        <dbReference type="ChEBI" id="CHEBI:15361"/>
    </ligand>
</feature>
<evidence type="ECO:0000256" key="7">
    <source>
        <dbReference type="ARBA" id="ARBA00022915"/>
    </source>
</evidence>
<dbReference type="PANTHER" id="PTHR12128">
    <property type="entry name" value="DIHYDRODIPICOLINATE SYNTHASE"/>
    <property type="match status" value="1"/>
</dbReference>
<evidence type="ECO:0000256" key="5">
    <source>
        <dbReference type="ARBA" id="ARBA00022490"/>
    </source>
</evidence>
<protein>
    <recommendedName>
        <fullName evidence="4 12">4-hydroxy-tetrahydrodipicolinate synthase</fullName>
        <shortName evidence="12">HTPA synthase</shortName>
        <ecNumber evidence="4 12">4.3.3.7</ecNumber>
    </recommendedName>
</protein>
<evidence type="ECO:0000256" key="11">
    <source>
        <dbReference type="ARBA" id="ARBA00047836"/>
    </source>
</evidence>
<keyword evidence="7 12" id="KW-0220">Diaminopimelate biosynthesis</keyword>